<gene>
    <name evidence="1" type="ORF">CC86DRAFT_368266</name>
</gene>
<organism evidence="1 2">
    <name type="scientific">Ophiobolus disseminans</name>
    <dbReference type="NCBI Taxonomy" id="1469910"/>
    <lineage>
        <taxon>Eukaryota</taxon>
        <taxon>Fungi</taxon>
        <taxon>Dikarya</taxon>
        <taxon>Ascomycota</taxon>
        <taxon>Pezizomycotina</taxon>
        <taxon>Dothideomycetes</taxon>
        <taxon>Pleosporomycetidae</taxon>
        <taxon>Pleosporales</taxon>
        <taxon>Pleosporineae</taxon>
        <taxon>Phaeosphaeriaceae</taxon>
        <taxon>Ophiobolus</taxon>
    </lineage>
</organism>
<dbReference type="EMBL" id="MU006221">
    <property type="protein sequence ID" value="KAF2829210.1"/>
    <property type="molecule type" value="Genomic_DNA"/>
</dbReference>
<evidence type="ECO:0008006" key="3">
    <source>
        <dbReference type="Google" id="ProtNLM"/>
    </source>
</evidence>
<protein>
    <recommendedName>
        <fullName evidence="3">Heterokaryon incompatibility domain-containing protein</fullName>
    </recommendedName>
</protein>
<reference evidence="1" key="1">
    <citation type="journal article" date="2020" name="Stud. Mycol.">
        <title>101 Dothideomycetes genomes: a test case for predicting lifestyles and emergence of pathogens.</title>
        <authorList>
            <person name="Haridas S."/>
            <person name="Albert R."/>
            <person name="Binder M."/>
            <person name="Bloem J."/>
            <person name="Labutti K."/>
            <person name="Salamov A."/>
            <person name="Andreopoulos B."/>
            <person name="Baker S."/>
            <person name="Barry K."/>
            <person name="Bills G."/>
            <person name="Bluhm B."/>
            <person name="Cannon C."/>
            <person name="Castanera R."/>
            <person name="Culley D."/>
            <person name="Daum C."/>
            <person name="Ezra D."/>
            <person name="Gonzalez J."/>
            <person name="Henrissat B."/>
            <person name="Kuo A."/>
            <person name="Liang C."/>
            <person name="Lipzen A."/>
            <person name="Lutzoni F."/>
            <person name="Magnuson J."/>
            <person name="Mondo S."/>
            <person name="Nolan M."/>
            <person name="Ohm R."/>
            <person name="Pangilinan J."/>
            <person name="Park H.-J."/>
            <person name="Ramirez L."/>
            <person name="Alfaro M."/>
            <person name="Sun H."/>
            <person name="Tritt A."/>
            <person name="Yoshinaga Y."/>
            <person name="Zwiers L.-H."/>
            <person name="Turgeon B."/>
            <person name="Goodwin S."/>
            <person name="Spatafora J."/>
            <person name="Crous P."/>
            <person name="Grigoriev I."/>
        </authorList>
    </citation>
    <scope>NUCLEOTIDE SEQUENCE</scope>
    <source>
        <strain evidence="1">CBS 113818</strain>
    </source>
</reference>
<name>A0A6A7A7E9_9PLEO</name>
<accession>A0A6A7A7E9</accession>
<dbReference type="PANTHER" id="PTHR39596:SF2">
    <property type="entry name" value="HET DOMAIN PROTEIN (AFU_ORTHOLOGUE AFUA_1G17550)-RELATED"/>
    <property type="match status" value="1"/>
</dbReference>
<evidence type="ECO:0000313" key="1">
    <source>
        <dbReference type="EMBL" id="KAF2829210.1"/>
    </source>
</evidence>
<proteinExistence type="predicted"/>
<dbReference type="PANTHER" id="PTHR39596">
    <property type="match status" value="1"/>
</dbReference>
<keyword evidence="2" id="KW-1185">Reference proteome</keyword>
<sequence>MLLPEAHREISRNNAPASYARDFASGAEALDVLSASTTRLRLRRSIEQMTSAGWCYHQVLFLARSIELKAFEQLASLPKIREDDHSSCRRNGLCVAHNVNNETYRTRHCTTDCDREILSVPQEELTTIIGAGHIPLVSIDRNDEKQKDSPFELKLHRRDENSSYTAVSHVWADGLGNPHDNALPTCQLQKLSIILRHLEMSSKKGCCTAISV</sequence>
<dbReference type="OrthoDB" id="2426273at2759"/>
<evidence type="ECO:0000313" key="2">
    <source>
        <dbReference type="Proteomes" id="UP000799424"/>
    </source>
</evidence>
<dbReference type="Proteomes" id="UP000799424">
    <property type="component" value="Unassembled WGS sequence"/>
</dbReference>
<dbReference type="AlphaFoldDB" id="A0A6A7A7E9"/>